<gene>
    <name evidence="1" type="ORF">PsorP6_006788</name>
</gene>
<sequence>MDVSAEELAQQKKEWVAQPLKANRGKLTFPKVALLLPANFRQRITQKCGRTTKNAVNNAKTAIVSDLIDCNHLFMPSRNPAVHQGNPNNSWKWSDQVYGPNASSGGE</sequence>
<comment type="caution">
    <text evidence="1">The sequence shown here is derived from an EMBL/GenBank/DDBJ whole genome shotgun (WGS) entry which is preliminary data.</text>
</comment>
<protein>
    <submittedName>
        <fullName evidence="1">Uncharacterized protein</fullName>
    </submittedName>
</protein>
<evidence type="ECO:0000313" key="1">
    <source>
        <dbReference type="EMBL" id="KAI9912871.1"/>
    </source>
</evidence>
<accession>A0ACC0W4C8</accession>
<dbReference type="EMBL" id="CM047583">
    <property type="protein sequence ID" value="KAI9912871.1"/>
    <property type="molecule type" value="Genomic_DNA"/>
</dbReference>
<dbReference type="Proteomes" id="UP001163321">
    <property type="component" value="Chromosome 4"/>
</dbReference>
<keyword evidence="2" id="KW-1185">Reference proteome</keyword>
<reference evidence="1 2" key="1">
    <citation type="journal article" date="2022" name="bioRxiv">
        <title>The genome of the oomycete Peronosclerospora sorghi, a cosmopolitan pathogen of maize and sorghum, is inflated with dispersed pseudogenes.</title>
        <authorList>
            <person name="Fletcher K."/>
            <person name="Martin F."/>
            <person name="Isakeit T."/>
            <person name="Cavanaugh K."/>
            <person name="Magill C."/>
            <person name="Michelmore R."/>
        </authorList>
    </citation>
    <scope>NUCLEOTIDE SEQUENCE [LARGE SCALE GENOMIC DNA]</scope>
    <source>
        <strain evidence="1">P6</strain>
    </source>
</reference>
<organism evidence="1 2">
    <name type="scientific">Peronosclerospora sorghi</name>
    <dbReference type="NCBI Taxonomy" id="230839"/>
    <lineage>
        <taxon>Eukaryota</taxon>
        <taxon>Sar</taxon>
        <taxon>Stramenopiles</taxon>
        <taxon>Oomycota</taxon>
        <taxon>Peronosporomycetes</taxon>
        <taxon>Peronosporales</taxon>
        <taxon>Peronosporaceae</taxon>
        <taxon>Peronosclerospora</taxon>
    </lineage>
</organism>
<evidence type="ECO:0000313" key="2">
    <source>
        <dbReference type="Proteomes" id="UP001163321"/>
    </source>
</evidence>
<proteinExistence type="predicted"/>
<name>A0ACC0W4C8_9STRA</name>